<proteinExistence type="inferred from homology"/>
<keyword evidence="9" id="KW-0735">Signal-anchor</keyword>
<dbReference type="GO" id="GO:0016020">
    <property type="term" value="C:membrane"/>
    <property type="evidence" value="ECO:0007669"/>
    <property type="project" value="UniProtKB-SubCell"/>
</dbReference>
<keyword evidence="6" id="KW-0808">Transferase</keyword>
<evidence type="ECO:0000256" key="8">
    <source>
        <dbReference type="ARBA" id="ARBA00022741"/>
    </source>
</evidence>
<evidence type="ECO:0000256" key="7">
    <source>
        <dbReference type="ARBA" id="ARBA00022692"/>
    </source>
</evidence>
<evidence type="ECO:0000313" key="14">
    <source>
        <dbReference type="EMBL" id="RHZ56605.1"/>
    </source>
</evidence>
<evidence type="ECO:0000256" key="9">
    <source>
        <dbReference type="ARBA" id="ARBA00022968"/>
    </source>
</evidence>
<evidence type="ECO:0000256" key="6">
    <source>
        <dbReference type="ARBA" id="ARBA00022679"/>
    </source>
</evidence>
<evidence type="ECO:0000256" key="1">
    <source>
        <dbReference type="ARBA" id="ARBA00004606"/>
    </source>
</evidence>
<dbReference type="AlphaFoldDB" id="A0A397H0E8"/>
<evidence type="ECO:0000313" key="15">
    <source>
        <dbReference type="Proteomes" id="UP000215305"/>
    </source>
</evidence>
<evidence type="ECO:0000256" key="4">
    <source>
        <dbReference type="ARBA" id="ARBA00012557"/>
    </source>
</evidence>
<evidence type="ECO:0000256" key="3">
    <source>
        <dbReference type="ARBA" id="ARBA00006462"/>
    </source>
</evidence>
<organism evidence="14 15">
    <name type="scientific">Aspergillus thermomutatus</name>
    <name type="common">Neosartorya pseudofischeri</name>
    <dbReference type="NCBI Taxonomy" id="41047"/>
    <lineage>
        <taxon>Eukaryota</taxon>
        <taxon>Fungi</taxon>
        <taxon>Dikarya</taxon>
        <taxon>Ascomycota</taxon>
        <taxon>Pezizomycotina</taxon>
        <taxon>Eurotiomycetes</taxon>
        <taxon>Eurotiomycetidae</taxon>
        <taxon>Eurotiales</taxon>
        <taxon>Aspergillaceae</taxon>
        <taxon>Aspergillus</taxon>
        <taxon>Aspergillus subgen. Fumigati</taxon>
    </lineage>
</organism>
<dbReference type="Proteomes" id="UP000215305">
    <property type="component" value="Unassembled WGS sequence"/>
</dbReference>
<keyword evidence="7 12" id="KW-0812">Transmembrane</keyword>
<dbReference type="InterPro" id="IPR026050">
    <property type="entry name" value="C1GALT1/C1GALT1_chp1"/>
</dbReference>
<evidence type="ECO:0000256" key="12">
    <source>
        <dbReference type="SAM" id="Phobius"/>
    </source>
</evidence>
<comment type="similarity">
    <text evidence="3">Belongs to the glycosyltransferase 31 family. Beta3-Gal-T subfamily.</text>
</comment>
<evidence type="ECO:0000256" key="11">
    <source>
        <dbReference type="ARBA" id="ARBA00023136"/>
    </source>
</evidence>
<dbReference type="EMBL" id="NKHU02000087">
    <property type="protein sequence ID" value="RHZ56605.1"/>
    <property type="molecule type" value="Genomic_DNA"/>
</dbReference>
<dbReference type="RefSeq" id="XP_026614775.1">
    <property type="nucleotide sequence ID" value="XM_026761195.1"/>
</dbReference>
<dbReference type="Pfam" id="PF02434">
    <property type="entry name" value="Fringe"/>
    <property type="match status" value="1"/>
</dbReference>
<feature type="domain" description="Fringe-like glycosyltransferase" evidence="13">
    <location>
        <begin position="205"/>
        <end position="282"/>
    </location>
</feature>
<keyword evidence="15" id="KW-1185">Reference proteome</keyword>
<gene>
    <name evidence="14" type="ORF">CDV56_107576</name>
</gene>
<reference evidence="14" key="1">
    <citation type="submission" date="2018-08" db="EMBL/GenBank/DDBJ databases">
        <title>Draft genome sequence of azole-resistant Aspergillus thermomutatus (Neosartorya pseudofischeri) strain HMR AF 39, isolated from a human nasal aspirate.</title>
        <authorList>
            <person name="Parent-Michaud M."/>
            <person name="Dufresne P.J."/>
            <person name="Fournier E."/>
            <person name="Martineau C."/>
            <person name="Moreira S."/>
            <person name="Perkins V."/>
            <person name="De Repentigny L."/>
            <person name="Dufresne S.F."/>
        </authorList>
    </citation>
    <scope>NUCLEOTIDE SEQUENCE [LARGE SCALE GENOMIC DNA]</scope>
    <source>
        <strain evidence="14">HMR AF 39</strain>
    </source>
</reference>
<dbReference type="GeneID" id="38129550"/>
<keyword evidence="11 12" id="KW-0472">Membrane</keyword>
<accession>A0A397H0E8</accession>
<dbReference type="Gene3D" id="3.90.550.50">
    <property type="match status" value="1"/>
</dbReference>
<dbReference type="InterPro" id="IPR003378">
    <property type="entry name" value="Fringe-like_glycosylTrfase"/>
</dbReference>
<name>A0A397H0E8_ASPTH</name>
<keyword evidence="8" id="KW-0547">Nucleotide-binding</keyword>
<dbReference type="STRING" id="41047.A0A397H0E8"/>
<dbReference type="OrthoDB" id="414175at2759"/>
<sequence length="495" mass="56736">MHSLKFSSPSLPTSSKRRQRILSRRTSILVFILLVVAASIIYLGFRCTREFLSTSSVPFHLINQDDDADYWDWETLSHFTPEVKTENNDKIFYSNQADDDDDLCNTFPSYLLSRIQVVLKLGSSEPADRLHTHTATVTRCISNLIIVSDRESEDHHIHDVLATYPPSFWVDLTDYETYKALQLGNGKPVDGTKGWNLDRFKFLPMVEHAYRINPAAEWFIFLETDTYVFWDNVFRLLDHYDPQTSLYFGSPAPGRMDGDRQTYFAYGGSGFILSVSAVKKLLKREVGLYGQYKQPSVAMQFADLTKGDCCGDSVLGWALHQKGIELSGLWPMFNAHALHGIPFDEVHWCQPVISLHKTQLADMNALIKFENQRNRTYPLLYADLMDFLKLGTFAEKVDWDNGDWGGFQERPESPAHSSFSACRTACHDHPQCLSYTYDSSGHCIFVRAIRLGSEKVNPPESRLSAGWDAEKIKDWQARHRCEKPMWVKPSLKRIF</sequence>
<dbReference type="EC" id="2.4.1.122" evidence="4"/>
<evidence type="ECO:0000256" key="2">
    <source>
        <dbReference type="ARBA" id="ARBA00004922"/>
    </source>
</evidence>
<comment type="caution">
    <text evidence="14">The sequence shown here is derived from an EMBL/GenBank/DDBJ whole genome shotgun (WGS) entry which is preliminary data.</text>
</comment>
<keyword evidence="10 12" id="KW-1133">Transmembrane helix</keyword>
<protein>
    <recommendedName>
        <fullName evidence="4">N-acetylgalactosaminide beta-1,3-galactosyltransferase</fullName>
        <ecNumber evidence="4">2.4.1.122</ecNumber>
    </recommendedName>
</protein>
<evidence type="ECO:0000256" key="10">
    <source>
        <dbReference type="ARBA" id="ARBA00022989"/>
    </source>
</evidence>
<dbReference type="GO" id="GO:0016263">
    <property type="term" value="F:glycoprotein-N-acetylgalactosamine 3-beta-galactosyltransferase activity"/>
    <property type="evidence" value="ECO:0007669"/>
    <property type="project" value="UniProtKB-EC"/>
</dbReference>
<keyword evidence="5" id="KW-0328">Glycosyltransferase</keyword>
<comment type="pathway">
    <text evidence="2">Protein modification; protein glycosylation.</text>
</comment>
<evidence type="ECO:0000259" key="13">
    <source>
        <dbReference type="Pfam" id="PF02434"/>
    </source>
</evidence>
<evidence type="ECO:0000256" key="5">
    <source>
        <dbReference type="ARBA" id="ARBA00022676"/>
    </source>
</evidence>
<dbReference type="PANTHER" id="PTHR23033">
    <property type="entry name" value="BETA1,3-GALACTOSYLTRANSFERASE"/>
    <property type="match status" value="1"/>
</dbReference>
<dbReference type="GO" id="GO:0000166">
    <property type="term" value="F:nucleotide binding"/>
    <property type="evidence" value="ECO:0007669"/>
    <property type="project" value="UniProtKB-KW"/>
</dbReference>
<dbReference type="PANTHER" id="PTHR23033:SF43">
    <property type="entry name" value="APPLE DOMAIN-CONTAINING PROTEIN"/>
    <property type="match status" value="1"/>
</dbReference>
<comment type="subcellular location">
    <subcellularLocation>
        <location evidence="1">Membrane</location>
        <topology evidence="1">Single-pass type II membrane protein</topology>
    </subcellularLocation>
</comment>
<dbReference type="VEuPathDB" id="FungiDB:CDV56_107576"/>
<feature type="transmembrane region" description="Helical" evidence="12">
    <location>
        <begin position="26"/>
        <end position="45"/>
    </location>
</feature>